<dbReference type="Proteomes" id="UP000076959">
    <property type="component" value="Unassembled WGS sequence"/>
</dbReference>
<accession>A0A176Z1M1</accession>
<evidence type="ECO:0000313" key="1">
    <source>
        <dbReference type="EMBL" id="OAF13090.1"/>
    </source>
</evidence>
<comment type="caution">
    <text evidence="1">The sequence shown here is derived from an EMBL/GenBank/DDBJ whole genome shotgun (WGS) entry which is preliminary data.</text>
</comment>
<dbReference type="EMBL" id="LUUB01000037">
    <property type="protein sequence ID" value="OAF13090.1"/>
    <property type="molecule type" value="Genomic_DNA"/>
</dbReference>
<evidence type="ECO:0000313" key="2">
    <source>
        <dbReference type="Proteomes" id="UP000076959"/>
    </source>
</evidence>
<organism evidence="1 2">
    <name type="scientific">Bradyrhizobium centrolobii</name>
    <dbReference type="NCBI Taxonomy" id="1505087"/>
    <lineage>
        <taxon>Bacteria</taxon>
        <taxon>Pseudomonadati</taxon>
        <taxon>Pseudomonadota</taxon>
        <taxon>Alphaproteobacteria</taxon>
        <taxon>Hyphomicrobiales</taxon>
        <taxon>Nitrobacteraceae</taxon>
        <taxon>Bradyrhizobium</taxon>
    </lineage>
</organism>
<keyword evidence="2" id="KW-1185">Reference proteome</keyword>
<sequence>MASNSQRRLVFLSGGQVILRPILLPFRQRVRFRGRFPLLREAFLHKLLVPDDLADDPLRLPPASPETTWS</sequence>
<dbReference type="RefSeq" id="WP_063698340.1">
    <property type="nucleotide sequence ID" value="NZ_LUUB01000037.1"/>
</dbReference>
<name>A0A176Z1M1_9BRAD</name>
<reference evidence="1 2" key="1">
    <citation type="submission" date="2016-03" db="EMBL/GenBank/DDBJ databases">
        <title>Draft Genome Sequence of the Strain BR 10245 (Bradyrhizobium sp.) isolated from nodules of Centrolobium paraense.</title>
        <authorList>
            <person name="Simoes-Araujo J.L.Sr."/>
            <person name="Barauna A.C."/>
            <person name="Silva K."/>
            <person name="Zilli J.E."/>
        </authorList>
    </citation>
    <scope>NUCLEOTIDE SEQUENCE [LARGE SCALE GENOMIC DNA]</scope>
    <source>
        <strain evidence="1 2">BR 10245</strain>
    </source>
</reference>
<gene>
    <name evidence="1" type="ORF">AYJ54_44720</name>
</gene>
<protein>
    <submittedName>
        <fullName evidence="1">Uncharacterized protein</fullName>
    </submittedName>
</protein>
<dbReference type="AlphaFoldDB" id="A0A176Z1M1"/>
<proteinExistence type="predicted"/>